<dbReference type="InterPro" id="IPR029054">
    <property type="entry name" value="dUTPase-like"/>
</dbReference>
<dbReference type="AlphaFoldDB" id="A0A6C0EVV2"/>
<dbReference type="EMBL" id="MN738939">
    <property type="protein sequence ID" value="QHT32429.1"/>
    <property type="molecule type" value="Genomic_DNA"/>
</dbReference>
<organism evidence="2">
    <name type="scientific">viral metagenome</name>
    <dbReference type="NCBI Taxonomy" id="1070528"/>
    <lineage>
        <taxon>unclassified sequences</taxon>
        <taxon>metagenomes</taxon>
        <taxon>organismal metagenomes</taxon>
    </lineage>
</organism>
<dbReference type="InterPro" id="IPR036157">
    <property type="entry name" value="dUTPase-like_sf"/>
</dbReference>
<dbReference type="SUPFAM" id="SSF51283">
    <property type="entry name" value="dUTPase-like"/>
    <property type="match status" value="1"/>
</dbReference>
<sequence length="175" mass="20005">MSRVLYLQVEPELLDYYVEKVKEHNQFENNPYPNSGFDLVCPYEVTTDQTFKMDFKVKAAMYTLPSFVSHCTNDNLKVKDKPMGYYLYPRSSISKTAFRMSNSVGIIDSGYRGNLCAYFDVLNTNNMSTTTMYTVESMQRLVQICSPTLEPFYVFLVDQLDSTERGVNGFGSSGI</sequence>
<dbReference type="Pfam" id="PF00692">
    <property type="entry name" value="dUTPase"/>
    <property type="match status" value="1"/>
</dbReference>
<proteinExistence type="predicted"/>
<reference evidence="2" key="1">
    <citation type="journal article" date="2020" name="Nature">
        <title>Giant virus diversity and host interactions through global metagenomics.</title>
        <authorList>
            <person name="Schulz F."/>
            <person name="Roux S."/>
            <person name="Paez-Espino D."/>
            <person name="Jungbluth S."/>
            <person name="Walsh D.A."/>
            <person name="Denef V.J."/>
            <person name="McMahon K.D."/>
            <person name="Konstantinidis K.T."/>
            <person name="Eloe-Fadrosh E.A."/>
            <person name="Kyrpides N.C."/>
            <person name="Woyke T."/>
        </authorList>
    </citation>
    <scope>NUCLEOTIDE SEQUENCE</scope>
    <source>
        <strain evidence="2">GVMAG-M-3300009159-65</strain>
    </source>
</reference>
<evidence type="ECO:0000313" key="2">
    <source>
        <dbReference type="EMBL" id="QHT32429.1"/>
    </source>
</evidence>
<protein>
    <recommendedName>
        <fullName evidence="1">dUTPase-like domain-containing protein</fullName>
    </recommendedName>
</protein>
<evidence type="ECO:0000259" key="1">
    <source>
        <dbReference type="Pfam" id="PF00692"/>
    </source>
</evidence>
<feature type="domain" description="dUTPase-like" evidence="1">
    <location>
        <begin position="76"/>
        <end position="174"/>
    </location>
</feature>
<dbReference type="Gene3D" id="2.70.40.10">
    <property type="match status" value="1"/>
</dbReference>
<name>A0A6C0EVV2_9ZZZZ</name>
<accession>A0A6C0EVV2</accession>